<organism evidence="1 2">
    <name type="scientific">Colletotrichum navitas</name>
    <dbReference type="NCBI Taxonomy" id="681940"/>
    <lineage>
        <taxon>Eukaryota</taxon>
        <taxon>Fungi</taxon>
        <taxon>Dikarya</taxon>
        <taxon>Ascomycota</taxon>
        <taxon>Pezizomycotina</taxon>
        <taxon>Sordariomycetes</taxon>
        <taxon>Hypocreomycetidae</taxon>
        <taxon>Glomerellales</taxon>
        <taxon>Glomerellaceae</taxon>
        <taxon>Colletotrichum</taxon>
        <taxon>Colletotrichum graminicola species complex</taxon>
    </lineage>
</organism>
<dbReference type="EMBL" id="JAHLJV010000119">
    <property type="protein sequence ID" value="KAK1569908.1"/>
    <property type="molecule type" value="Genomic_DNA"/>
</dbReference>
<name>A0AAD8PLC0_9PEZI</name>
<accession>A0AAD8PLC0</accession>
<evidence type="ECO:0000313" key="1">
    <source>
        <dbReference type="EMBL" id="KAK1569908.1"/>
    </source>
</evidence>
<dbReference type="Proteomes" id="UP001230504">
    <property type="component" value="Unassembled WGS sequence"/>
</dbReference>
<proteinExistence type="predicted"/>
<sequence length="74" mass="7922">MAVPGWLPRVVPKQAQPLIADGKVAPPGACSDPKRASTSAAKLTWIWGPDAKSFNPARWLGPDARELETNICTL</sequence>
<dbReference type="RefSeq" id="XP_060408099.1">
    <property type="nucleotide sequence ID" value="XM_060553355.1"/>
</dbReference>
<reference evidence="1" key="1">
    <citation type="submission" date="2021-06" db="EMBL/GenBank/DDBJ databases">
        <title>Comparative genomics, transcriptomics and evolutionary studies reveal genomic signatures of adaptation to plant cell wall in hemibiotrophic fungi.</title>
        <authorList>
            <consortium name="DOE Joint Genome Institute"/>
            <person name="Baroncelli R."/>
            <person name="Diaz J.F."/>
            <person name="Benocci T."/>
            <person name="Peng M."/>
            <person name="Battaglia E."/>
            <person name="Haridas S."/>
            <person name="Andreopoulos W."/>
            <person name="Labutti K."/>
            <person name="Pangilinan J."/>
            <person name="Floch G.L."/>
            <person name="Makela M.R."/>
            <person name="Henrissat B."/>
            <person name="Grigoriev I.V."/>
            <person name="Crouch J.A."/>
            <person name="De Vries R.P."/>
            <person name="Sukno S.A."/>
            <person name="Thon M.R."/>
        </authorList>
    </citation>
    <scope>NUCLEOTIDE SEQUENCE</scope>
    <source>
        <strain evidence="1">CBS 125086</strain>
    </source>
</reference>
<feature type="non-terminal residue" evidence="1">
    <location>
        <position position="74"/>
    </location>
</feature>
<keyword evidence="2" id="KW-1185">Reference proteome</keyword>
<comment type="caution">
    <text evidence="1">The sequence shown here is derived from an EMBL/GenBank/DDBJ whole genome shotgun (WGS) entry which is preliminary data.</text>
</comment>
<gene>
    <name evidence="1" type="ORF">LY79DRAFT_499808</name>
</gene>
<dbReference type="GeneID" id="85437595"/>
<protein>
    <submittedName>
        <fullName evidence="1">Uncharacterized protein</fullName>
    </submittedName>
</protein>
<evidence type="ECO:0000313" key="2">
    <source>
        <dbReference type="Proteomes" id="UP001230504"/>
    </source>
</evidence>
<dbReference type="AlphaFoldDB" id="A0AAD8PLC0"/>